<organism evidence="1 2">
    <name type="scientific">Pseudomonas monteilii</name>
    <dbReference type="NCBI Taxonomy" id="76759"/>
    <lineage>
        <taxon>Bacteria</taxon>
        <taxon>Pseudomonadati</taxon>
        <taxon>Pseudomonadota</taxon>
        <taxon>Gammaproteobacteria</taxon>
        <taxon>Pseudomonadales</taxon>
        <taxon>Pseudomonadaceae</taxon>
        <taxon>Pseudomonas</taxon>
    </lineage>
</organism>
<dbReference type="Proteomes" id="UP000233399">
    <property type="component" value="Unassembled WGS sequence"/>
</dbReference>
<dbReference type="EMBL" id="PJCG01000015">
    <property type="protein sequence ID" value="PKI23861.1"/>
    <property type="molecule type" value="Genomic_DNA"/>
</dbReference>
<name>A0A2N1IT02_9PSED</name>
<evidence type="ECO:0000313" key="2">
    <source>
        <dbReference type="Proteomes" id="UP000233399"/>
    </source>
</evidence>
<dbReference type="AlphaFoldDB" id="A0A2N1IT02"/>
<evidence type="ECO:0000313" key="1">
    <source>
        <dbReference type="EMBL" id="PKI23861.1"/>
    </source>
</evidence>
<proteinExistence type="predicted"/>
<gene>
    <name evidence="1" type="ORF">CXB65_11710</name>
</gene>
<accession>A0A2N1IT02</accession>
<comment type="caution">
    <text evidence="1">The sequence shown here is derived from an EMBL/GenBank/DDBJ whole genome shotgun (WGS) entry which is preliminary data.</text>
</comment>
<protein>
    <submittedName>
        <fullName evidence="1">Uncharacterized protein</fullName>
    </submittedName>
</protein>
<sequence length="80" mass="9019">MQDTAAGERARNRWVLCKEVERKARSAGAGRCSHTLQVPGITLWGERPLPLPGSPQRVIPVPAAPWEYLLNDAPHWRRCH</sequence>
<reference evidence="1 2" key="1">
    <citation type="submission" date="2017-12" db="EMBL/GenBank/DDBJ databases">
        <title>Isolation and characterization of an aerobic denitrifying Pseudomonas monteilii CY06 from aquaculture ponds.</title>
        <authorList>
            <person name="Ma Q."/>
            <person name="Cai Y."/>
            <person name="He Z."/>
        </authorList>
    </citation>
    <scope>NUCLEOTIDE SEQUENCE [LARGE SCALE GENOMIC DNA]</scope>
    <source>
        <strain evidence="1 2">CY06</strain>
    </source>
</reference>